<feature type="transmembrane region" description="Helical" evidence="1">
    <location>
        <begin position="65"/>
        <end position="83"/>
    </location>
</feature>
<dbReference type="Proteomes" id="UP000194699">
    <property type="component" value="Unassembled WGS sequence"/>
</dbReference>
<proteinExistence type="predicted"/>
<dbReference type="AlphaFoldDB" id="A0A241ZDW8"/>
<gene>
    <name evidence="2" type="ORF">B9X95_10685</name>
</gene>
<keyword evidence="1" id="KW-1133">Transmembrane helix</keyword>
<feature type="transmembrane region" description="Helical" evidence="1">
    <location>
        <begin position="38"/>
        <end position="59"/>
    </location>
</feature>
<feature type="transmembrane region" description="Helical" evidence="1">
    <location>
        <begin position="6"/>
        <end position="26"/>
    </location>
</feature>
<reference evidence="2 3" key="1">
    <citation type="submission" date="2017-05" db="EMBL/GenBank/DDBJ databases">
        <authorList>
            <person name="Song R."/>
            <person name="Chenine A.L."/>
            <person name="Ruprecht R.M."/>
        </authorList>
    </citation>
    <scope>NUCLEOTIDE SEQUENCE [LARGE SCALE GENOMIC DNA]</scope>
    <source>
        <strain evidence="2 3">PR350</strain>
    </source>
</reference>
<sequence length="92" mass="10549">MKTFLIIMTVICIATFMGLVVAAIAAKLHQFSGSLAKFRFSLAFMDITFFFLCVSVLAVFDGDKYQAFSHLTQFLLALYLIFYRSNKWERKA</sequence>
<dbReference type="EMBL" id="NGEL01000116">
    <property type="protein sequence ID" value="OTM86426.1"/>
    <property type="molecule type" value="Genomic_DNA"/>
</dbReference>
<organism evidence="2 3">
    <name type="scientific">Acinetobacter baumannii</name>
    <dbReference type="NCBI Taxonomy" id="470"/>
    <lineage>
        <taxon>Bacteria</taxon>
        <taxon>Pseudomonadati</taxon>
        <taxon>Pseudomonadota</taxon>
        <taxon>Gammaproteobacteria</taxon>
        <taxon>Moraxellales</taxon>
        <taxon>Moraxellaceae</taxon>
        <taxon>Acinetobacter</taxon>
        <taxon>Acinetobacter calcoaceticus/baumannii complex</taxon>
    </lineage>
</organism>
<evidence type="ECO:0000313" key="2">
    <source>
        <dbReference type="EMBL" id="OTM86426.1"/>
    </source>
</evidence>
<evidence type="ECO:0000256" key="1">
    <source>
        <dbReference type="SAM" id="Phobius"/>
    </source>
</evidence>
<comment type="caution">
    <text evidence="2">The sequence shown here is derived from an EMBL/GenBank/DDBJ whole genome shotgun (WGS) entry which is preliminary data.</text>
</comment>
<keyword evidence="1" id="KW-0472">Membrane</keyword>
<dbReference type="RefSeq" id="WP_000846968.1">
    <property type="nucleotide sequence ID" value="NZ_JAXORQ010000028.1"/>
</dbReference>
<evidence type="ECO:0000313" key="3">
    <source>
        <dbReference type="Proteomes" id="UP000194699"/>
    </source>
</evidence>
<name>A0A241ZDW8_ACIBA</name>
<keyword evidence="1" id="KW-0812">Transmembrane</keyword>
<protein>
    <submittedName>
        <fullName evidence="2">Uncharacterized protein</fullName>
    </submittedName>
</protein>
<accession>A0A241ZDW8</accession>